<reference evidence="1" key="1">
    <citation type="submission" date="2022-04" db="EMBL/GenBank/DDBJ databases">
        <title>A functionally conserved STORR gene fusion in Papaver species that diverged 16.8 million years ago.</title>
        <authorList>
            <person name="Catania T."/>
        </authorList>
    </citation>
    <scope>NUCLEOTIDE SEQUENCE</scope>
    <source>
        <strain evidence="1">S-188037</strain>
    </source>
</reference>
<accession>A0AAD4TEM5</accession>
<comment type="caution">
    <text evidence="1">The sequence shown here is derived from an EMBL/GenBank/DDBJ whole genome shotgun (WGS) entry which is preliminary data.</text>
</comment>
<evidence type="ECO:0000313" key="2">
    <source>
        <dbReference type="Proteomes" id="UP001202328"/>
    </source>
</evidence>
<protein>
    <submittedName>
        <fullName evidence="1">Uncharacterized protein</fullName>
    </submittedName>
</protein>
<name>A0AAD4TEM5_9MAGN</name>
<evidence type="ECO:0000313" key="1">
    <source>
        <dbReference type="EMBL" id="KAI3953898.1"/>
    </source>
</evidence>
<organism evidence="1 2">
    <name type="scientific">Papaver atlanticum</name>
    <dbReference type="NCBI Taxonomy" id="357466"/>
    <lineage>
        <taxon>Eukaryota</taxon>
        <taxon>Viridiplantae</taxon>
        <taxon>Streptophyta</taxon>
        <taxon>Embryophyta</taxon>
        <taxon>Tracheophyta</taxon>
        <taxon>Spermatophyta</taxon>
        <taxon>Magnoliopsida</taxon>
        <taxon>Ranunculales</taxon>
        <taxon>Papaveraceae</taxon>
        <taxon>Papaveroideae</taxon>
        <taxon>Papaver</taxon>
    </lineage>
</organism>
<proteinExistence type="predicted"/>
<sequence>MILKIFIQPIERQEDFGVRFLQISVQIRDFGVRDWVHTQIVLKRLRRRSKRWPRRSVIYVGLRSLTWV</sequence>
<dbReference type="EMBL" id="JAJJMB010002020">
    <property type="protein sequence ID" value="KAI3953898.1"/>
    <property type="molecule type" value="Genomic_DNA"/>
</dbReference>
<gene>
    <name evidence="1" type="ORF">MKW98_017722</name>
</gene>
<dbReference type="Proteomes" id="UP001202328">
    <property type="component" value="Unassembled WGS sequence"/>
</dbReference>
<dbReference type="AlphaFoldDB" id="A0AAD4TEM5"/>
<keyword evidence="2" id="KW-1185">Reference proteome</keyword>